<evidence type="ECO:0000256" key="3">
    <source>
        <dbReference type="RuleBase" id="RU003616"/>
    </source>
</evidence>
<dbReference type="SUPFAM" id="SSF49764">
    <property type="entry name" value="HSP20-like chaperones"/>
    <property type="match status" value="1"/>
</dbReference>
<feature type="domain" description="SHSP" evidence="5">
    <location>
        <begin position="49"/>
        <end position="228"/>
    </location>
</feature>
<comment type="similarity">
    <text evidence="2 3">Belongs to the small heat shock protein (HSP20) family.</text>
</comment>
<evidence type="ECO:0000259" key="5">
    <source>
        <dbReference type="PROSITE" id="PS01031"/>
    </source>
</evidence>
<dbReference type="PROSITE" id="PS01031">
    <property type="entry name" value="SHSP"/>
    <property type="match status" value="1"/>
</dbReference>
<keyword evidence="1 6" id="KW-0346">Stress response</keyword>
<keyword evidence="7" id="KW-1185">Reference proteome</keyword>
<dbReference type="GeneID" id="87864695"/>
<organism evidence="6 7">
    <name type="scientific">Neurospora tetraspora</name>
    <dbReference type="NCBI Taxonomy" id="94610"/>
    <lineage>
        <taxon>Eukaryota</taxon>
        <taxon>Fungi</taxon>
        <taxon>Dikarya</taxon>
        <taxon>Ascomycota</taxon>
        <taxon>Pezizomycotina</taxon>
        <taxon>Sordariomycetes</taxon>
        <taxon>Sordariomycetidae</taxon>
        <taxon>Sordariales</taxon>
        <taxon>Sordariaceae</taxon>
        <taxon>Neurospora</taxon>
    </lineage>
</organism>
<sequence>MALFPRGIYGSYGSDPSFTNLFRLLDDFDTYSREVQGSAPETGSRRHTQPARTFSPKFDVRETEQTYELHGELPGIDRDNVQIEFTDPQTIVIRGRVERNYTAGTPPAQVAGVLTEQGEPHSPASHHATVEDDVDEDKRSVATTATGANNQNNQQVAQRPSAPHTEEKPKAPAEKYWVSERSIGEFSRSFSFPGRVDQNAVSASLNNGILTITVPKAKKHETVRIAIN</sequence>
<feature type="compositionally biased region" description="Basic and acidic residues" evidence="4">
    <location>
        <begin position="164"/>
        <end position="173"/>
    </location>
</feature>
<dbReference type="Gene3D" id="2.60.40.790">
    <property type="match status" value="1"/>
</dbReference>
<evidence type="ECO:0000256" key="1">
    <source>
        <dbReference type="ARBA" id="ARBA00023016"/>
    </source>
</evidence>
<evidence type="ECO:0000313" key="7">
    <source>
        <dbReference type="Proteomes" id="UP001278500"/>
    </source>
</evidence>
<dbReference type="PANTHER" id="PTHR11527">
    <property type="entry name" value="HEAT-SHOCK PROTEIN 20 FAMILY MEMBER"/>
    <property type="match status" value="1"/>
</dbReference>
<dbReference type="AlphaFoldDB" id="A0AAE0MJC0"/>
<dbReference type="RefSeq" id="XP_062676907.1">
    <property type="nucleotide sequence ID" value="XM_062827541.1"/>
</dbReference>
<evidence type="ECO:0000256" key="2">
    <source>
        <dbReference type="PROSITE-ProRule" id="PRU00285"/>
    </source>
</evidence>
<feature type="region of interest" description="Disordered" evidence="4">
    <location>
        <begin position="34"/>
        <end position="53"/>
    </location>
</feature>
<dbReference type="InterPro" id="IPR002068">
    <property type="entry name" value="A-crystallin/Hsp20_dom"/>
</dbReference>
<dbReference type="InterPro" id="IPR008978">
    <property type="entry name" value="HSP20-like_chaperone"/>
</dbReference>
<feature type="compositionally biased region" description="Low complexity" evidence="4">
    <location>
        <begin position="141"/>
        <end position="158"/>
    </location>
</feature>
<reference evidence="6" key="2">
    <citation type="submission" date="2023-06" db="EMBL/GenBank/DDBJ databases">
        <authorList>
            <consortium name="Lawrence Berkeley National Laboratory"/>
            <person name="Haridas S."/>
            <person name="Hensen N."/>
            <person name="Bonometti L."/>
            <person name="Westerberg I."/>
            <person name="Brannstrom I.O."/>
            <person name="Guillou S."/>
            <person name="Cros-Aarteil S."/>
            <person name="Calhoun S."/>
            <person name="Kuo A."/>
            <person name="Mondo S."/>
            <person name="Pangilinan J."/>
            <person name="Riley R."/>
            <person name="Labutti K."/>
            <person name="Andreopoulos B."/>
            <person name="Lipzen A."/>
            <person name="Chen C."/>
            <person name="Yanf M."/>
            <person name="Daum C."/>
            <person name="Ng V."/>
            <person name="Clum A."/>
            <person name="Steindorff A."/>
            <person name="Ohm R."/>
            <person name="Martin F."/>
            <person name="Silar P."/>
            <person name="Natvig D."/>
            <person name="Lalanne C."/>
            <person name="Gautier V."/>
            <person name="Ament-Velasquez S.L."/>
            <person name="Kruys A."/>
            <person name="Hutchinson M.I."/>
            <person name="Powell A.J."/>
            <person name="Barry K."/>
            <person name="Miller A.N."/>
            <person name="Grigoriev I.V."/>
            <person name="Debuchy R."/>
            <person name="Gladieux P."/>
            <person name="Thoren M.H."/>
            <person name="Johannesson H."/>
        </authorList>
    </citation>
    <scope>NUCLEOTIDE SEQUENCE</scope>
    <source>
        <strain evidence="6">CBS 560.94</strain>
    </source>
</reference>
<gene>
    <name evidence="6" type="ORF">B0H65DRAFT_479673</name>
</gene>
<dbReference type="Pfam" id="PF00011">
    <property type="entry name" value="HSP20"/>
    <property type="match status" value="1"/>
</dbReference>
<dbReference type="InterPro" id="IPR031107">
    <property type="entry name" value="Small_HSP"/>
</dbReference>
<protein>
    <submittedName>
        <fullName evidence="6">Heat shock protein 30</fullName>
    </submittedName>
</protein>
<feature type="region of interest" description="Disordered" evidence="4">
    <location>
        <begin position="116"/>
        <end position="173"/>
    </location>
</feature>
<accession>A0AAE0MJC0</accession>
<comment type="caution">
    <text evidence="6">The sequence shown here is derived from an EMBL/GenBank/DDBJ whole genome shotgun (WGS) entry which is preliminary data.</text>
</comment>
<dbReference type="EMBL" id="JAUEPP010000009">
    <property type="protein sequence ID" value="KAK3334741.1"/>
    <property type="molecule type" value="Genomic_DNA"/>
</dbReference>
<reference evidence="6" key="1">
    <citation type="journal article" date="2023" name="Mol. Phylogenet. Evol.">
        <title>Genome-scale phylogeny and comparative genomics of the fungal order Sordariales.</title>
        <authorList>
            <person name="Hensen N."/>
            <person name="Bonometti L."/>
            <person name="Westerberg I."/>
            <person name="Brannstrom I.O."/>
            <person name="Guillou S."/>
            <person name="Cros-Aarteil S."/>
            <person name="Calhoun S."/>
            <person name="Haridas S."/>
            <person name="Kuo A."/>
            <person name="Mondo S."/>
            <person name="Pangilinan J."/>
            <person name="Riley R."/>
            <person name="LaButti K."/>
            <person name="Andreopoulos B."/>
            <person name="Lipzen A."/>
            <person name="Chen C."/>
            <person name="Yan M."/>
            <person name="Daum C."/>
            <person name="Ng V."/>
            <person name="Clum A."/>
            <person name="Steindorff A."/>
            <person name="Ohm R.A."/>
            <person name="Martin F."/>
            <person name="Silar P."/>
            <person name="Natvig D.O."/>
            <person name="Lalanne C."/>
            <person name="Gautier V."/>
            <person name="Ament-Velasquez S.L."/>
            <person name="Kruys A."/>
            <person name="Hutchinson M.I."/>
            <person name="Powell A.J."/>
            <person name="Barry K."/>
            <person name="Miller A.N."/>
            <person name="Grigoriev I.V."/>
            <person name="Debuchy R."/>
            <person name="Gladieux P."/>
            <person name="Hiltunen Thoren M."/>
            <person name="Johannesson H."/>
        </authorList>
    </citation>
    <scope>NUCLEOTIDE SEQUENCE</scope>
    <source>
        <strain evidence="6">CBS 560.94</strain>
    </source>
</reference>
<evidence type="ECO:0000313" key="6">
    <source>
        <dbReference type="EMBL" id="KAK3334741.1"/>
    </source>
</evidence>
<evidence type="ECO:0000256" key="4">
    <source>
        <dbReference type="SAM" id="MobiDB-lite"/>
    </source>
</evidence>
<dbReference type="Proteomes" id="UP001278500">
    <property type="component" value="Unassembled WGS sequence"/>
</dbReference>
<name>A0AAE0MJC0_9PEZI</name>
<proteinExistence type="inferred from homology"/>